<organism evidence="1 2">
    <name type="scientific">Anabaena azotica FACHB-119</name>
    <dbReference type="NCBI Taxonomy" id="947527"/>
    <lineage>
        <taxon>Bacteria</taxon>
        <taxon>Bacillati</taxon>
        <taxon>Cyanobacteriota</taxon>
        <taxon>Cyanophyceae</taxon>
        <taxon>Nostocales</taxon>
        <taxon>Nostocaceae</taxon>
        <taxon>Anabaena</taxon>
        <taxon>Anabaena azotica</taxon>
    </lineage>
</organism>
<dbReference type="RefSeq" id="WP_190473779.1">
    <property type="nucleotide sequence ID" value="NZ_JACJSG010000019.1"/>
</dbReference>
<gene>
    <name evidence="1" type="ORF">H6G83_15430</name>
</gene>
<proteinExistence type="predicted"/>
<name>A0ABR8D6W7_9NOST</name>
<dbReference type="Proteomes" id="UP000661112">
    <property type="component" value="Unassembled WGS sequence"/>
</dbReference>
<comment type="caution">
    <text evidence="1">The sequence shown here is derived from an EMBL/GenBank/DDBJ whole genome shotgun (WGS) entry which is preliminary data.</text>
</comment>
<accession>A0ABR8D6W7</accession>
<evidence type="ECO:0000313" key="1">
    <source>
        <dbReference type="EMBL" id="MBD2501982.1"/>
    </source>
</evidence>
<reference evidence="1 2" key="1">
    <citation type="journal article" date="2020" name="ISME J.">
        <title>Comparative genomics reveals insights into cyanobacterial evolution and habitat adaptation.</title>
        <authorList>
            <person name="Chen M.Y."/>
            <person name="Teng W.K."/>
            <person name="Zhao L."/>
            <person name="Hu C.X."/>
            <person name="Zhou Y.K."/>
            <person name="Han B.P."/>
            <person name="Song L.R."/>
            <person name="Shu W.S."/>
        </authorList>
    </citation>
    <scope>NUCLEOTIDE SEQUENCE [LARGE SCALE GENOMIC DNA]</scope>
    <source>
        <strain evidence="1 2">FACHB-119</strain>
    </source>
</reference>
<evidence type="ECO:0008006" key="3">
    <source>
        <dbReference type="Google" id="ProtNLM"/>
    </source>
</evidence>
<evidence type="ECO:0000313" key="2">
    <source>
        <dbReference type="Proteomes" id="UP000661112"/>
    </source>
</evidence>
<sequence>MNIWIVSIGNSDVQLKTRDNWNNLYRQVRSQLNDRNFQPVQVEEEESFTVPARVMGIVYGQNLDDKFYTDLHFPILDALSKKLTGKLLPDKIIVILSNQESVFTAQDKRLKKCPYWQDTCKLQPILAKYFQINFTRLQAENIQFIELNPESKNEGLDNWDQALGLVRERLSQLTFKPEDKIYVSHQAGTPAISSAVQFVSIAKFGKQVRFLVTNEYEQERTDIIASSKYLKGIQLQEAKMLLKRFDYSGVERLLSSYWENNNLSPEEEKLQRSLKIAIQWNFANFDNFAQELGDNAQERLQHWWWTGYEAAYLAVVRLEQGNTVEALFHSFRAVESLICKWAEYNFPKHIEYEKQGKYKNAKSPKLKKTILNEYPNYLSTGKKPRKSMLNQLNNDGMIGLYSEALYQLIQTVKPECQDETHVMNVVWGEARDYRNVLFHQMLGLQESELFEAWGTNKKDNWKKKLLNCLNFISGQTIFTSIPKASLMFQVHQDLMKALDDYEGKIYENTKE</sequence>
<protein>
    <recommendedName>
        <fullName evidence="3">CRISPR-associated protein</fullName>
    </recommendedName>
</protein>
<keyword evidence="2" id="KW-1185">Reference proteome</keyword>
<dbReference type="EMBL" id="JACJSG010000019">
    <property type="protein sequence ID" value="MBD2501982.1"/>
    <property type="molecule type" value="Genomic_DNA"/>
</dbReference>